<reference evidence="7" key="1">
    <citation type="submission" date="2018-05" db="EMBL/GenBank/DDBJ databases">
        <authorList>
            <person name="Lanie J.A."/>
            <person name="Ng W.-L."/>
            <person name="Kazmierczak K.M."/>
            <person name="Andrzejewski T.M."/>
            <person name="Davidsen T.M."/>
            <person name="Wayne K.J."/>
            <person name="Tettelin H."/>
            <person name="Glass J.I."/>
            <person name="Rusch D."/>
            <person name="Podicherti R."/>
            <person name="Tsui H.-C.T."/>
            <person name="Winkler M.E."/>
        </authorList>
    </citation>
    <scope>NUCLEOTIDE SEQUENCE</scope>
</reference>
<sequence length="160" mass="16974">MSNSSTFISLTINGEIHSLIVDNRWTLLNVLREAIGLKGTKRGCDRGECGACTVILTGRLVNACQILAISLDGFDVRTIEGLSDGPTIHRVQRAFLENDGGQCGFCTPGFVMSAVALLESNPYPTEEEIVEGLGGNLCRCNAYGAIIDSVKGAVRKGPDG</sequence>
<keyword evidence="1" id="KW-0001">2Fe-2S</keyword>
<evidence type="ECO:0000313" key="7">
    <source>
        <dbReference type="EMBL" id="SVB25886.1"/>
    </source>
</evidence>
<dbReference type="PROSITE" id="PS51085">
    <property type="entry name" value="2FE2S_FER_2"/>
    <property type="match status" value="1"/>
</dbReference>
<keyword evidence="3" id="KW-0560">Oxidoreductase</keyword>
<evidence type="ECO:0000256" key="4">
    <source>
        <dbReference type="ARBA" id="ARBA00023004"/>
    </source>
</evidence>
<dbReference type="Gene3D" id="1.10.150.120">
    <property type="entry name" value="[2Fe-2S]-binding domain"/>
    <property type="match status" value="1"/>
</dbReference>
<dbReference type="Gene3D" id="3.10.20.30">
    <property type="match status" value="1"/>
</dbReference>
<dbReference type="GO" id="GO:0016491">
    <property type="term" value="F:oxidoreductase activity"/>
    <property type="evidence" value="ECO:0007669"/>
    <property type="project" value="UniProtKB-KW"/>
</dbReference>
<dbReference type="FunFam" id="3.10.20.30:FF:000020">
    <property type="entry name" value="Xanthine dehydrogenase iron-sulfur subunit"/>
    <property type="match status" value="1"/>
</dbReference>
<proteinExistence type="predicted"/>
<evidence type="ECO:0000259" key="6">
    <source>
        <dbReference type="PROSITE" id="PS51085"/>
    </source>
</evidence>
<keyword evidence="5" id="KW-0411">Iron-sulfur</keyword>
<dbReference type="InterPro" id="IPR006058">
    <property type="entry name" value="2Fe2S_fd_BS"/>
</dbReference>
<accession>A0A382CIC6</accession>
<protein>
    <recommendedName>
        <fullName evidence="6">2Fe-2S ferredoxin-type domain-containing protein</fullName>
    </recommendedName>
</protein>
<dbReference type="InterPro" id="IPR036010">
    <property type="entry name" value="2Fe-2S_ferredoxin-like_sf"/>
</dbReference>
<dbReference type="InterPro" id="IPR001041">
    <property type="entry name" value="2Fe-2S_ferredoxin-type"/>
</dbReference>
<dbReference type="SUPFAM" id="SSF54292">
    <property type="entry name" value="2Fe-2S ferredoxin-like"/>
    <property type="match status" value="1"/>
</dbReference>
<dbReference type="GO" id="GO:0051537">
    <property type="term" value="F:2 iron, 2 sulfur cluster binding"/>
    <property type="evidence" value="ECO:0007669"/>
    <property type="project" value="UniProtKB-KW"/>
</dbReference>
<gene>
    <name evidence="7" type="ORF">METZ01_LOCUS178740</name>
</gene>
<dbReference type="InterPro" id="IPR012675">
    <property type="entry name" value="Beta-grasp_dom_sf"/>
</dbReference>
<dbReference type="PROSITE" id="PS00197">
    <property type="entry name" value="2FE2S_FER_1"/>
    <property type="match status" value="1"/>
</dbReference>
<dbReference type="InterPro" id="IPR002888">
    <property type="entry name" value="2Fe-2S-bd"/>
</dbReference>
<dbReference type="Pfam" id="PF01799">
    <property type="entry name" value="Fer2_2"/>
    <property type="match status" value="1"/>
</dbReference>
<dbReference type="AlphaFoldDB" id="A0A382CIC6"/>
<evidence type="ECO:0000256" key="5">
    <source>
        <dbReference type="ARBA" id="ARBA00023014"/>
    </source>
</evidence>
<organism evidence="7">
    <name type="scientific">marine metagenome</name>
    <dbReference type="NCBI Taxonomy" id="408172"/>
    <lineage>
        <taxon>unclassified sequences</taxon>
        <taxon>metagenomes</taxon>
        <taxon>ecological metagenomes</taxon>
    </lineage>
</organism>
<evidence type="ECO:0000256" key="2">
    <source>
        <dbReference type="ARBA" id="ARBA00022723"/>
    </source>
</evidence>
<dbReference type="Pfam" id="PF00111">
    <property type="entry name" value="Fer2"/>
    <property type="match status" value="1"/>
</dbReference>
<dbReference type="InterPro" id="IPR051452">
    <property type="entry name" value="Diverse_Oxidoreductases"/>
</dbReference>
<dbReference type="CDD" id="cd00207">
    <property type="entry name" value="fer2"/>
    <property type="match status" value="1"/>
</dbReference>
<dbReference type="GO" id="GO:0046872">
    <property type="term" value="F:metal ion binding"/>
    <property type="evidence" value="ECO:0007669"/>
    <property type="project" value="UniProtKB-KW"/>
</dbReference>
<feature type="domain" description="2Fe-2S ferredoxin-type" evidence="6">
    <location>
        <begin position="6"/>
        <end position="82"/>
    </location>
</feature>
<name>A0A382CIC6_9ZZZZ</name>
<dbReference type="EMBL" id="UINC01034675">
    <property type="protein sequence ID" value="SVB25886.1"/>
    <property type="molecule type" value="Genomic_DNA"/>
</dbReference>
<keyword evidence="4" id="KW-0408">Iron</keyword>
<keyword evidence="2" id="KW-0479">Metal-binding</keyword>
<evidence type="ECO:0000256" key="1">
    <source>
        <dbReference type="ARBA" id="ARBA00022714"/>
    </source>
</evidence>
<dbReference type="PANTHER" id="PTHR44379:SF5">
    <property type="entry name" value="OXIDOREDUCTASE WITH IRON-SULFUR SUBUNIT"/>
    <property type="match status" value="1"/>
</dbReference>
<dbReference type="InterPro" id="IPR036884">
    <property type="entry name" value="2Fe-2S-bd_dom_sf"/>
</dbReference>
<evidence type="ECO:0000256" key="3">
    <source>
        <dbReference type="ARBA" id="ARBA00023002"/>
    </source>
</evidence>
<dbReference type="SUPFAM" id="SSF47741">
    <property type="entry name" value="CO dehydrogenase ISP C-domain like"/>
    <property type="match status" value="1"/>
</dbReference>
<dbReference type="PANTHER" id="PTHR44379">
    <property type="entry name" value="OXIDOREDUCTASE WITH IRON-SULFUR SUBUNIT"/>
    <property type="match status" value="1"/>
</dbReference>